<evidence type="ECO:0000256" key="1">
    <source>
        <dbReference type="SAM" id="MobiDB-lite"/>
    </source>
</evidence>
<feature type="compositionally biased region" description="Basic and acidic residues" evidence="1">
    <location>
        <begin position="144"/>
        <end position="156"/>
    </location>
</feature>
<proteinExistence type="predicted"/>
<organism evidence="2 3">
    <name type="scientific">Methylobacterium planeticum</name>
    <dbReference type="NCBI Taxonomy" id="2615211"/>
    <lineage>
        <taxon>Bacteria</taxon>
        <taxon>Pseudomonadati</taxon>
        <taxon>Pseudomonadota</taxon>
        <taxon>Alphaproteobacteria</taxon>
        <taxon>Hyphomicrobiales</taxon>
        <taxon>Methylobacteriaceae</taxon>
        <taxon>Methylobacterium</taxon>
    </lineage>
</organism>
<reference evidence="2 3" key="1">
    <citation type="submission" date="2019-09" db="EMBL/GenBank/DDBJ databases">
        <title>YIM 132548 draft genome.</title>
        <authorList>
            <person name="Jiang L."/>
        </authorList>
    </citation>
    <scope>NUCLEOTIDE SEQUENCE [LARGE SCALE GENOMIC DNA]</scope>
    <source>
        <strain evidence="2 3">YIM 132548</strain>
    </source>
</reference>
<evidence type="ECO:0000313" key="3">
    <source>
        <dbReference type="Proteomes" id="UP000441523"/>
    </source>
</evidence>
<dbReference type="Proteomes" id="UP000441523">
    <property type="component" value="Unassembled WGS sequence"/>
</dbReference>
<name>A0A6N6MSR4_9HYPH</name>
<evidence type="ECO:0000313" key="2">
    <source>
        <dbReference type="EMBL" id="KAB1073968.1"/>
    </source>
</evidence>
<accession>A0A6N6MSR4</accession>
<dbReference type="EMBL" id="VZZJ01000006">
    <property type="protein sequence ID" value="KAB1073968.1"/>
    <property type="molecule type" value="Genomic_DNA"/>
</dbReference>
<feature type="region of interest" description="Disordered" evidence="1">
    <location>
        <begin position="59"/>
        <end position="83"/>
    </location>
</feature>
<protein>
    <submittedName>
        <fullName evidence="2">Uncharacterized protein</fullName>
    </submittedName>
</protein>
<feature type="region of interest" description="Disordered" evidence="1">
    <location>
        <begin position="120"/>
        <end position="172"/>
    </location>
</feature>
<comment type="caution">
    <text evidence="2">The sequence shown here is derived from an EMBL/GenBank/DDBJ whole genome shotgun (WGS) entry which is preliminary data.</text>
</comment>
<dbReference type="RefSeq" id="WP_150963012.1">
    <property type="nucleotide sequence ID" value="NZ_VZZJ01000006.1"/>
</dbReference>
<keyword evidence="3" id="KW-1185">Reference proteome</keyword>
<gene>
    <name evidence="2" type="ORF">F6X51_09600</name>
</gene>
<sequence length="172" mass="19770">MGVGIASERRLLSEDELERVKLSHYPELRTLEPDETLALAKWLRERRNRIRDIIATRHRARRGKTTASGIGAPEASERGLSEKKQVFARAIRRVNARLDRERTERRRERIRTNFDAALRRKRSSLRHHPEAGETSVDGMQPIGSDRRAVTTERSEIGRVSQAVKTAQAKRDS</sequence>
<dbReference type="AlphaFoldDB" id="A0A6N6MSR4"/>